<evidence type="ECO:0000313" key="1">
    <source>
        <dbReference type="EMBL" id="CAB4886330.1"/>
    </source>
</evidence>
<protein>
    <submittedName>
        <fullName evidence="1">Unannotated protein</fullName>
    </submittedName>
</protein>
<name>A0A6J7EZD0_9ZZZZ</name>
<proteinExistence type="predicted"/>
<accession>A0A6J7EZD0</accession>
<dbReference type="EMBL" id="CAFBLP010000068">
    <property type="protein sequence ID" value="CAB4886330.1"/>
    <property type="molecule type" value="Genomic_DNA"/>
</dbReference>
<reference evidence="1" key="1">
    <citation type="submission" date="2020-05" db="EMBL/GenBank/DDBJ databases">
        <authorList>
            <person name="Chiriac C."/>
            <person name="Salcher M."/>
            <person name="Ghai R."/>
            <person name="Kavagutti S V."/>
        </authorList>
    </citation>
    <scope>NUCLEOTIDE SEQUENCE</scope>
</reference>
<dbReference type="AlphaFoldDB" id="A0A6J7EZD0"/>
<sequence length="152" mass="16605">MPTITLVLVILAALFTFVLAAVVVGREAHRLDALAPRVVYVEEQAVAFVAERLPAETQARLTLDELAQLLTFHLRWLNTKGLQPDHVIDRRQDISTTVVVEGDDVTAYLIGEAERNGVEVLDDIDVVHVVDAHQQYFDAIGAVGPLAGEIDG</sequence>
<organism evidence="1">
    <name type="scientific">freshwater metagenome</name>
    <dbReference type="NCBI Taxonomy" id="449393"/>
    <lineage>
        <taxon>unclassified sequences</taxon>
        <taxon>metagenomes</taxon>
        <taxon>ecological metagenomes</taxon>
    </lineage>
</organism>
<gene>
    <name evidence="1" type="ORF">UFOPK3376_02290</name>
</gene>